<evidence type="ECO:0000313" key="11">
    <source>
        <dbReference type="EMBL" id="VFB01391.1"/>
    </source>
</evidence>
<sequence>MALSPGTVIGGYRIVKALGAGGMGAVYLAKHPSLPRMDALKVLNSELSRDREFRVRFEREANIAAGLDHPNIVSVFNRGEEDGQLWISMQYIEGTDASAIMANDPHSMTPLRALHIVTEVGKGLDYAHRRGLLHRDVKPANFLISSPDSGEDERVLLTDFGVAKSADDASELTKTGSMLATIAYASPEQLTGQRLDHRADIYSLACSLFKLVTGQNPYPGAQPAMVMMGHLHQPPPSATAVNPGLPAGLDQVFARALAKRPEDRFSSCRELTDAAANALVPGHNPISSSTSPTYPVQIVDPQASEPSVVARAPASTRHQAGRRRWPVAAGAALVVLGLVAGGTALAVSGDDSPDSADATASGSSEAAAAEPQSPIAKARKDNPEFQGKTITLVDYSENGSTAVYLTPSPQVKFFEDLGFVYNFSYEKQGDEPSPQPVDTHRLKAGRDSYILVVRSDSEAGGGGLTGLPFNITGSSATVIALDDPTAVVALRNWSPTSESVLLEKAIPALRGRVR</sequence>
<dbReference type="GO" id="GO:0005524">
    <property type="term" value="F:ATP binding"/>
    <property type="evidence" value="ECO:0007669"/>
    <property type="project" value="UniProtKB-KW"/>
</dbReference>
<feature type="domain" description="Protein kinase" evidence="10">
    <location>
        <begin position="12"/>
        <end position="280"/>
    </location>
</feature>
<evidence type="ECO:0000256" key="4">
    <source>
        <dbReference type="ARBA" id="ARBA00022741"/>
    </source>
</evidence>
<dbReference type="InterPro" id="IPR008271">
    <property type="entry name" value="Ser/Thr_kinase_AS"/>
</dbReference>
<dbReference type="SMART" id="SM00220">
    <property type="entry name" value="S_TKc"/>
    <property type="match status" value="1"/>
</dbReference>
<dbReference type="FunFam" id="1.10.510.10:FF:000021">
    <property type="entry name" value="Serine/threonine protein kinase"/>
    <property type="match status" value="1"/>
</dbReference>
<feature type="compositionally biased region" description="Polar residues" evidence="9">
    <location>
        <begin position="285"/>
        <end position="294"/>
    </location>
</feature>
<organism evidence="11 12">
    <name type="scientific">Nocardia cyriacigeorgica</name>
    <dbReference type="NCBI Taxonomy" id="135487"/>
    <lineage>
        <taxon>Bacteria</taxon>
        <taxon>Bacillati</taxon>
        <taxon>Actinomycetota</taxon>
        <taxon>Actinomycetes</taxon>
        <taxon>Mycobacteriales</taxon>
        <taxon>Nocardiaceae</taxon>
        <taxon>Nocardia</taxon>
    </lineage>
</organism>
<gene>
    <name evidence="11" type="primary">pknF_8</name>
    <name evidence="11" type="ORF">NCTC10797_05209</name>
</gene>
<dbReference type="GO" id="GO:0045717">
    <property type="term" value="P:negative regulation of fatty acid biosynthetic process"/>
    <property type="evidence" value="ECO:0007669"/>
    <property type="project" value="UniProtKB-ARBA"/>
</dbReference>
<dbReference type="SUPFAM" id="SSF56112">
    <property type="entry name" value="Protein kinase-like (PK-like)"/>
    <property type="match status" value="1"/>
</dbReference>
<dbReference type="EC" id="2.7.11.1" evidence="1"/>
<feature type="region of interest" description="Disordered" evidence="9">
    <location>
        <begin position="283"/>
        <end position="323"/>
    </location>
</feature>
<evidence type="ECO:0000256" key="2">
    <source>
        <dbReference type="ARBA" id="ARBA00022527"/>
    </source>
</evidence>
<dbReference type="RefSeq" id="WP_130918907.1">
    <property type="nucleotide sequence ID" value="NZ_JADLRK010000006.1"/>
</dbReference>
<dbReference type="Gene3D" id="1.10.510.10">
    <property type="entry name" value="Transferase(Phosphotransferase) domain 1"/>
    <property type="match status" value="1"/>
</dbReference>
<keyword evidence="4" id="KW-0547">Nucleotide-binding</keyword>
<comment type="catalytic activity">
    <reaction evidence="7">
        <text>L-threonyl-[protein] + ATP = O-phospho-L-threonyl-[protein] + ADP + H(+)</text>
        <dbReference type="Rhea" id="RHEA:46608"/>
        <dbReference type="Rhea" id="RHEA-COMP:11060"/>
        <dbReference type="Rhea" id="RHEA-COMP:11605"/>
        <dbReference type="ChEBI" id="CHEBI:15378"/>
        <dbReference type="ChEBI" id="CHEBI:30013"/>
        <dbReference type="ChEBI" id="CHEBI:30616"/>
        <dbReference type="ChEBI" id="CHEBI:61977"/>
        <dbReference type="ChEBI" id="CHEBI:456216"/>
        <dbReference type="EC" id="2.7.11.1"/>
    </reaction>
</comment>
<dbReference type="GO" id="GO:0004674">
    <property type="term" value="F:protein serine/threonine kinase activity"/>
    <property type="evidence" value="ECO:0007669"/>
    <property type="project" value="UniProtKB-KW"/>
</dbReference>
<evidence type="ECO:0000259" key="10">
    <source>
        <dbReference type="PROSITE" id="PS50011"/>
    </source>
</evidence>
<dbReference type="InterPro" id="IPR000719">
    <property type="entry name" value="Prot_kinase_dom"/>
</dbReference>
<dbReference type="PANTHER" id="PTHR43289:SF6">
    <property type="entry name" value="SERINE_THREONINE-PROTEIN KINASE NEKL-3"/>
    <property type="match status" value="1"/>
</dbReference>
<dbReference type="Gene3D" id="3.30.200.20">
    <property type="entry name" value="Phosphorylase Kinase, domain 1"/>
    <property type="match status" value="1"/>
</dbReference>
<dbReference type="PANTHER" id="PTHR43289">
    <property type="entry name" value="MITOGEN-ACTIVATED PROTEIN KINASE KINASE KINASE 20-RELATED"/>
    <property type="match status" value="1"/>
</dbReference>
<evidence type="ECO:0000256" key="9">
    <source>
        <dbReference type="SAM" id="MobiDB-lite"/>
    </source>
</evidence>
<dbReference type="PROSITE" id="PS00108">
    <property type="entry name" value="PROTEIN_KINASE_ST"/>
    <property type="match status" value="1"/>
</dbReference>
<accession>A0A4U8W5D7</accession>
<protein>
    <recommendedName>
        <fullName evidence="1">non-specific serine/threonine protein kinase</fullName>
        <ecNumber evidence="1">2.7.11.1</ecNumber>
    </recommendedName>
</protein>
<dbReference type="EMBL" id="LR215973">
    <property type="protein sequence ID" value="VFB01391.1"/>
    <property type="molecule type" value="Genomic_DNA"/>
</dbReference>
<dbReference type="InterPro" id="IPR011009">
    <property type="entry name" value="Kinase-like_dom_sf"/>
</dbReference>
<dbReference type="FunFam" id="3.30.200.20:FF:000035">
    <property type="entry name" value="Serine/threonine protein kinase Stk1"/>
    <property type="match status" value="1"/>
</dbReference>
<reference evidence="11 12" key="1">
    <citation type="submission" date="2019-02" db="EMBL/GenBank/DDBJ databases">
        <authorList>
            <consortium name="Pathogen Informatics"/>
        </authorList>
    </citation>
    <scope>NUCLEOTIDE SEQUENCE [LARGE SCALE GENOMIC DNA]</scope>
    <source>
        <strain evidence="11 12">3012STDY6756504</strain>
    </source>
</reference>
<dbReference type="Gene3D" id="3.40.50.1980">
    <property type="entry name" value="Nitrogenase molybdenum iron protein domain"/>
    <property type="match status" value="1"/>
</dbReference>
<keyword evidence="3 11" id="KW-0808">Transferase</keyword>
<evidence type="ECO:0000256" key="8">
    <source>
        <dbReference type="ARBA" id="ARBA00048679"/>
    </source>
</evidence>
<evidence type="ECO:0000256" key="3">
    <source>
        <dbReference type="ARBA" id="ARBA00022679"/>
    </source>
</evidence>
<evidence type="ECO:0000256" key="5">
    <source>
        <dbReference type="ARBA" id="ARBA00022777"/>
    </source>
</evidence>
<feature type="compositionally biased region" description="Low complexity" evidence="9">
    <location>
        <begin position="348"/>
        <end position="373"/>
    </location>
</feature>
<comment type="catalytic activity">
    <reaction evidence="8">
        <text>L-seryl-[protein] + ATP = O-phospho-L-seryl-[protein] + ADP + H(+)</text>
        <dbReference type="Rhea" id="RHEA:17989"/>
        <dbReference type="Rhea" id="RHEA-COMP:9863"/>
        <dbReference type="Rhea" id="RHEA-COMP:11604"/>
        <dbReference type="ChEBI" id="CHEBI:15378"/>
        <dbReference type="ChEBI" id="CHEBI:29999"/>
        <dbReference type="ChEBI" id="CHEBI:30616"/>
        <dbReference type="ChEBI" id="CHEBI:83421"/>
        <dbReference type="ChEBI" id="CHEBI:456216"/>
        <dbReference type="EC" id="2.7.11.1"/>
    </reaction>
</comment>
<evidence type="ECO:0000313" key="12">
    <source>
        <dbReference type="Proteomes" id="UP000290439"/>
    </source>
</evidence>
<proteinExistence type="predicted"/>
<evidence type="ECO:0000256" key="6">
    <source>
        <dbReference type="ARBA" id="ARBA00022840"/>
    </source>
</evidence>
<keyword evidence="5 11" id="KW-0418">Kinase</keyword>
<dbReference type="PROSITE" id="PS50011">
    <property type="entry name" value="PROTEIN_KINASE_DOM"/>
    <property type="match status" value="1"/>
</dbReference>
<dbReference type="Pfam" id="PF00069">
    <property type="entry name" value="Pkinase"/>
    <property type="match status" value="1"/>
</dbReference>
<evidence type="ECO:0000256" key="7">
    <source>
        <dbReference type="ARBA" id="ARBA00047899"/>
    </source>
</evidence>
<evidence type="ECO:0000256" key="1">
    <source>
        <dbReference type="ARBA" id="ARBA00012513"/>
    </source>
</evidence>
<name>A0A4U8W5D7_9NOCA</name>
<keyword evidence="2" id="KW-0723">Serine/threonine-protein kinase</keyword>
<feature type="region of interest" description="Disordered" evidence="9">
    <location>
        <begin position="348"/>
        <end position="383"/>
    </location>
</feature>
<dbReference type="CDD" id="cd14014">
    <property type="entry name" value="STKc_PknB_like"/>
    <property type="match status" value="1"/>
</dbReference>
<dbReference type="AlphaFoldDB" id="A0A4U8W5D7"/>
<dbReference type="Proteomes" id="UP000290439">
    <property type="component" value="Chromosome"/>
</dbReference>
<keyword evidence="6" id="KW-0067">ATP-binding</keyword>
<dbReference type="GO" id="GO:0106310">
    <property type="term" value="F:protein serine kinase activity"/>
    <property type="evidence" value="ECO:0007669"/>
    <property type="project" value="RHEA"/>
</dbReference>